<protein>
    <submittedName>
        <fullName evidence="1">Uncharacterized protein</fullName>
    </submittedName>
</protein>
<name>A0AAD9NPU1_RIDPI</name>
<organism evidence="1 2">
    <name type="scientific">Ridgeia piscesae</name>
    <name type="common">Tubeworm</name>
    <dbReference type="NCBI Taxonomy" id="27915"/>
    <lineage>
        <taxon>Eukaryota</taxon>
        <taxon>Metazoa</taxon>
        <taxon>Spiralia</taxon>
        <taxon>Lophotrochozoa</taxon>
        <taxon>Annelida</taxon>
        <taxon>Polychaeta</taxon>
        <taxon>Sedentaria</taxon>
        <taxon>Canalipalpata</taxon>
        <taxon>Sabellida</taxon>
        <taxon>Siboglinidae</taxon>
        <taxon>Ridgeia</taxon>
    </lineage>
</organism>
<proteinExistence type="predicted"/>
<dbReference type="AlphaFoldDB" id="A0AAD9NPU1"/>
<reference evidence="1" key="1">
    <citation type="journal article" date="2023" name="Mol. Biol. Evol.">
        <title>Third-Generation Sequencing Reveals the Adaptive Role of the Epigenome in Three Deep-Sea Polychaetes.</title>
        <authorList>
            <person name="Perez M."/>
            <person name="Aroh O."/>
            <person name="Sun Y."/>
            <person name="Lan Y."/>
            <person name="Juniper S.K."/>
            <person name="Young C.R."/>
            <person name="Angers B."/>
            <person name="Qian P.Y."/>
        </authorList>
    </citation>
    <scope>NUCLEOTIDE SEQUENCE</scope>
    <source>
        <strain evidence="1">R07B-5</strain>
    </source>
</reference>
<sequence length="50" mass="5951">MTCTVDYSGLARATEEQTYLLRQMVEVQQQRLVIDTKRLQYLELDRGSYH</sequence>
<evidence type="ECO:0000313" key="1">
    <source>
        <dbReference type="EMBL" id="KAK2178312.1"/>
    </source>
</evidence>
<dbReference type="EMBL" id="JAODUO010000548">
    <property type="protein sequence ID" value="KAK2178312.1"/>
    <property type="molecule type" value="Genomic_DNA"/>
</dbReference>
<evidence type="ECO:0000313" key="2">
    <source>
        <dbReference type="Proteomes" id="UP001209878"/>
    </source>
</evidence>
<keyword evidence="2" id="KW-1185">Reference proteome</keyword>
<comment type="caution">
    <text evidence="1">The sequence shown here is derived from an EMBL/GenBank/DDBJ whole genome shotgun (WGS) entry which is preliminary data.</text>
</comment>
<dbReference type="Proteomes" id="UP001209878">
    <property type="component" value="Unassembled WGS sequence"/>
</dbReference>
<gene>
    <name evidence="1" type="ORF">NP493_548g02000</name>
</gene>
<accession>A0AAD9NPU1</accession>